<evidence type="ECO:0000256" key="1">
    <source>
        <dbReference type="SAM" id="MobiDB-lite"/>
    </source>
</evidence>
<gene>
    <name evidence="2" type="ORF">ONZ51_g2875</name>
</gene>
<protein>
    <submittedName>
        <fullName evidence="2">Uncharacterized protein</fullName>
    </submittedName>
</protein>
<reference evidence="2" key="1">
    <citation type="submission" date="2022-11" db="EMBL/GenBank/DDBJ databases">
        <title>Genome Sequence of Cubamyces cubensis.</title>
        <authorList>
            <person name="Buettner E."/>
        </authorList>
    </citation>
    <scope>NUCLEOTIDE SEQUENCE</scope>
    <source>
        <strain evidence="2">MPL-01</strain>
    </source>
</reference>
<dbReference type="EMBL" id="JAPEVG010000047">
    <property type="protein sequence ID" value="KAJ8489529.1"/>
    <property type="molecule type" value="Genomic_DNA"/>
</dbReference>
<comment type="caution">
    <text evidence="2">The sequence shown here is derived from an EMBL/GenBank/DDBJ whole genome shotgun (WGS) entry which is preliminary data.</text>
</comment>
<keyword evidence="3" id="KW-1185">Reference proteome</keyword>
<name>A0AAD7XDJ0_9APHY</name>
<evidence type="ECO:0000313" key="3">
    <source>
        <dbReference type="Proteomes" id="UP001215151"/>
    </source>
</evidence>
<organism evidence="2 3">
    <name type="scientific">Trametes cubensis</name>
    <dbReference type="NCBI Taxonomy" id="1111947"/>
    <lineage>
        <taxon>Eukaryota</taxon>
        <taxon>Fungi</taxon>
        <taxon>Dikarya</taxon>
        <taxon>Basidiomycota</taxon>
        <taxon>Agaricomycotina</taxon>
        <taxon>Agaricomycetes</taxon>
        <taxon>Polyporales</taxon>
        <taxon>Polyporaceae</taxon>
        <taxon>Trametes</taxon>
    </lineage>
</organism>
<dbReference type="AlphaFoldDB" id="A0AAD7XDJ0"/>
<sequence>MTSRAASRLGTNPAPRLDPKAAWPIDGQTWLVLEDDTVSVNFPQGTLVLITDHVALPESRSASPTRLGVRTKVNTVYHFKKKHIVYEYTTATTFDGPGGGIISTSLSPTSRGKPNPNALFEPGQLVYAIGDIPPIRCNGQTFEIPYNTVGKILKNASRAGPGKVLASEKRHGIGARYIVQFALKVTKHTYAPSKAARPSNCFRLATPAEIAAQNQGFKENPEGTSLLSKYNN</sequence>
<accession>A0AAD7XDJ0</accession>
<evidence type="ECO:0000313" key="2">
    <source>
        <dbReference type="EMBL" id="KAJ8489529.1"/>
    </source>
</evidence>
<proteinExistence type="predicted"/>
<feature type="region of interest" description="Disordered" evidence="1">
    <location>
        <begin position="1"/>
        <end position="20"/>
    </location>
</feature>
<dbReference type="Proteomes" id="UP001215151">
    <property type="component" value="Unassembled WGS sequence"/>
</dbReference>